<organism evidence="2 3">
    <name type="scientific">Carboxylicivirga linearis</name>
    <dbReference type="NCBI Taxonomy" id="1628157"/>
    <lineage>
        <taxon>Bacteria</taxon>
        <taxon>Pseudomonadati</taxon>
        <taxon>Bacteroidota</taxon>
        <taxon>Bacteroidia</taxon>
        <taxon>Marinilabiliales</taxon>
        <taxon>Marinilabiliaceae</taxon>
        <taxon>Carboxylicivirga</taxon>
    </lineage>
</organism>
<feature type="signal peptide" evidence="1">
    <location>
        <begin position="1"/>
        <end position="19"/>
    </location>
</feature>
<keyword evidence="3" id="KW-1185">Reference proteome</keyword>
<evidence type="ECO:0000313" key="3">
    <source>
        <dbReference type="Proteomes" id="UP000708576"/>
    </source>
</evidence>
<dbReference type="Proteomes" id="UP000708576">
    <property type="component" value="Unassembled WGS sequence"/>
</dbReference>
<sequence length="169" mass="19525">MRSNILIICCLILSINSFSQNIIFNENGKELPKKIRLKITTDRESYNLGDTIWIDYTFLNVSDSTQEILIKEYWNHPMGMTASILDENDSSICKYPTRTYYSSTLFFEKDLKDYYKSIEPNSKITGKVALQSIPAFKDYIENGLIPKGKYTIGLGYYNLLSNTLEIQIK</sequence>
<keyword evidence="1" id="KW-0732">Signal</keyword>
<gene>
    <name evidence="2" type="ORF">KEM10_23245</name>
</gene>
<dbReference type="EMBL" id="JAGUCO010000051">
    <property type="protein sequence ID" value="MBS2101221.1"/>
    <property type="molecule type" value="Genomic_DNA"/>
</dbReference>
<reference evidence="2 3" key="1">
    <citation type="journal article" date="2015" name="Int. J. Syst. Evol. Microbiol.">
        <title>Carboxylicivirga linearis sp. nov., isolated from a sea cucumber culture pond.</title>
        <authorList>
            <person name="Wang F.Q."/>
            <person name="Zhou Y.X."/>
            <person name="Lin X.Z."/>
            <person name="Chen G.J."/>
            <person name="Du Z.J."/>
        </authorList>
    </citation>
    <scope>NUCLEOTIDE SEQUENCE [LARGE SCALE GENOMIC DNA]</scope>
    <source>
        <strain evidence="2 3">FB218</strain>
    </source>
</reference>
<protein>
    <submittedName>
        <fullName evidence="2">Uncharacterized protein</fullName>
    </submittedName>
</protein>
<proteinExistence type="predicted"/>
<evidence type="ECO:0000313" key="2">
    <source>
        <dbReference type="EMBL" id="MBS2101221.1"/>
    </source>
</evidence>
<dbReference type="RefSeq" id="WP_212220583.1">
    <property type="nucleotide sequence ID" value="NZ_JAGUCO010000051.1"/>
</dbReference>
<accession>A0ABS5K3Y8</accession>
<evidence type="ECO:0000256" key="1">
    <source>
        <dbReference type="SAM" id="SignalP"/>
    </source>
</evidence>
<comment type="caution">
    <text evidence="2">The sequence shown here is derived from an EMBL/GenBank/DDBJ whole genome shotgun (WGS) entry which is preliminary data.</text>
</comment>
<name>A0ABS5K3Y8_9BACT</name>
<feature type="chain" id="PRO_5046739210" evidence="1">
    <location>
        <begin position="20"/>
        <end position="169"/>
    </location>
</feature>